<proteinExistence type="predicted"/>
<feature type="repeat" description="WD" evidence="3">
    <location>
        <begin position="1200"/>
        <end position="1241"/>
    </location>
</feature>
<dbReference type="Proteomes" id="UP000620124">
    <property type="component" value="Unassembled WGS sequence"/>
</dbReference>
<dbReference type="InterPro" id="IPR056884">
    <property type="entry name" value="NPHP3-like_N"/>
</dbReference>
<feature type="repeat" description="WD" evidence="3">
    <location>
        <begin position="1329"/>
        <end position="1370"/>
    </location>
</feature>
<dbReference type="PANTHER" id="PTHR22847:SF637">
    <property type="entry name" value="WD REPEAT DOMAIN 5B"/>
    <property type="match status" value="1"/>
</dbReference>
<feature type="repeat" description="WD" evidence="3">
    <location>
        <begin position="1243"/>
        <end position="1284"/>
    </location>
</feature>
<organism evidence="5 6">
    <name type="scientific">Mycena venus</name>
    <dbReference type="NCBI Taxonomy" id="2733690"/>
    <lineage>
        <taxon>Eukaryota</taxon>
        <taxon>Fungi</taxon>
        <taxon>Dikarya</taxon>
        <taxon>Basidiomycota</taxon>
        <taxon>Agaricomycotina</taxon>
        <taxon>Agaricomycetes</taxon>
        <taxon>Agaricomycetidae</taxon>
        <taxon>Agaricales</taxon>
        <taxon>Marasmiineae</taxon>
        <taxon>Mycenaceae</taxon>
        <taxon>Mycena</taxon>
    </lineage>
</organism>
<dbReference type="PRINTS" id="PR00320">
    <property type="entry name" value="GPROTEINBRPT"/>
</dbReference>
<feature type="repeat" description="WD" evidence="3">
    <location>
        <begin position="985"/>
        <end position="1026"/>
    </location>
</feature>
<dbReference type="InterPro" id="IPR055442">
    <property type="entry name" value="Beta-prop_EML-like_2nd"/>
</dbReference>
<keyword evidence="2" id="KW-0677">Repeat</keyword>
<dbReference type="Gene3D" id="2.130.10.10">
    <property type="entry name" value="YVTN repeat-like/Quinoprotein amine dehydrogenase"/>
    <property type="match status" value="5"/>
</dbReference>
<dbReference type="SUPFAM" id="SSF52540">
    <property type="entry name" value="P-loop containing nucleoside triphosphate hydrolases"/>
    <property type="match status" value="1"/>
</dbReference>
<accession>A0A8H6YUX0</accession>
<evidence type="ECO:0000313" key="5">
    <source>
        <dbReference type="EMBL" id="KAF7364761.1"/>
    </source>
</evidence>
<dbReference type="PROSITE" id="PS50294">
    <property type="entry name" value="WD_REPEATS_REGION"/>
    <property type="match status" value="14"/>
</dbReference>
<comment type="caution">
    <text evidence="5">The sequence shown here is derived from an EMBL/GenBank/DDBJ whole genome shotgun (WGS) entry which is preliminary data.</text>
</comment>
<protein>
    <recommendedName>
        <fullName evidence="4">NACHT domain-containing protein</fullName>
    </recommendedName>
</protein>
<dbReference type="GO" id="GO:0005634">
    <property type="term" value="C:nucleus"/>
    <property type="evidence" value="ECO:0007669"/>
    <property type="project" value="TreeGrafter"/>
</dbReference>
<sequence length="1445" mass="156297">MSSHPLAPVIATSTLVVPMISLPAPLVEDLGLSPAQTAWTNLKEVLKAVRDASDLFLPLKTALSAVIPIMDLIDRVGDVNDEFVRIANNVKGFQGIFSQYDSEQEISPAMRSRLDAVISELNSIKGAIDSKMKRGQVRRALEAAGDVDKVVIAFKRLGEVINRFQLNIGLHIEHSVESIATSMALEKLGYVAAADINAQSSEGCLDGTRVDLLADLQAWSHNPNSPQIFWLDGMAGTGKSAVARSFCHMLHEDKQLGGSFFCLRGHANRGNPKQILATLAIQLSSQDAAYKWALLGALDKGISSNANIKIQVENLLEKPLCSAHGGELPILVLVIDALDELDDEEATKDLLRRLVAVVPRLPIKLFVTSRPERHIRPHFDNSADFHRVLRLHDIESNIVRADISLYLTNRLKGIQTESSPMLPLNWASPADIKVLTDRAGKLFIYAFTAVEYLRENPRDRLQALISIKVDTKGPLTKPLDDIYSHILWDSMNPDRRENQEIALTKQILAAILTVRKPLSIAALGSLLKVDAWQVREMLARLHAVIHVPADDDKGVLSTFHASFGDFLTTIGRAPDKMLINPSAAHAALFSDCIQVMGSELHFNVSKCPTSYFPNTDHELTIPALLQYVCLNWAYHIAAASATEASDVEVFITMSHLNSLQEVFFPKFLFWVEVLSAMNKASSASSLIMKALTAKCFAHAPAYMTEFLTDANEFVVSSLEAIETSVAHIYISALPCLRATSKVAKAFWPKFNHVLQLNLRGIQRRQEAALILKSQAAVLCIAVSSDGAHIASGSADKTICVWDARTGEAIIEPIQGHTSIVSSVAFSPDGAHIASGSYENTIHVWNARTGKAVMEPIQGHTDWIRSVAFSPDGAYIVSGSDDNTIGMWDARTGKAMMEPIQGHTDVVLSVAFSPDGAFIASGSRDNTIHVWDARTGKAVMEPIQGHTGFVQSVVFSPDGACIASGSDDQTICVWDARTGEAIMKPIQGHIGYVLSVTFSPDGSHIVSGSRDNTICVWDARTGKAVMEPIQGHTGSVQSVVFLPNGAHIVSGSDDNTIRVWDARTREAVMEPIQGHTDEVFSVAFSPDGAHIASGSTDNTICVWDARTGEAVMEPIPGHTGSVWSVAFSPDGAHIVSGSTDKTVCVWDARTGKAVMEPIHGHTGSVLSVAFSPDGACIASGSNDQTICVWDASTGKAIMEPIQGHTGPVKSVSFSPDGACIASGSDDMTICVWDARTGKAIMEPIQGHTDYVQSVVFSPDGACIASGSDDKRICVWDTRTGKAIMEPIQGHTGYVLSVAFSPDGARIVSGSLYNTIYIWDARTGEAIMGPILGHTGPVWSVAFSPDGAHIVSGSLDKTIHVWDVNTGVTKADKSSPSILDLSTCPITLPEEESWIRGPNQELIMWVPPEYCSYLQLPPCFMVIASAKVTVDMSRFVHGTEWDKCYTP</sequence>
<dbReference type="PROSITE" id="PS00678">
    <property type="entry name" value="WD_REPEATS_1"/>
    <property type="match status" value="12"/>
</dbReference>
<dbReference type="InterPro" id="IPR001680">
    <property type="entry name" value="WD40_rpt"/>
</dbReference>
<evidence type="ECO:0000313" key="6">
    <source>
        <dbReference type="Proteomes" id="UP000620124"/>
    </source>
</evidence>
<evidence type="ECO:0000256" key="3">
    <source>
        <dbReference type="PROSITE-ProRule" id="PRU00221"/>
    </source>
</evidence>
<gene>
    <name evidence="5" type="ORF">MVEN_00346000</name>
</gene>
<feature type="repeat" description="WD" evidence="3">
    <location>
        <begin position="770"/>
        <end position="811"/>
    </location>
</feature>
<feature type="repeat" description="WD" evidence="3">
    <location>
        <begin position="1114"/>
        <end position="1155"/>
    </location>
</feature>
<dbReference type="SUPFAM" id="SSF50978">
    <property type="entry name" value="WD40 repeat-like"/>
    <property type="match status" value="1"/>
</dbReference>
<evidence type="ECO:0000259" key="4">
    <source>
        <dbReference type="PROSITE" id="PS50837"/>
    </source>
</evidence>
<dbReference type="PANTHER" id="PTHR22847">
    <property type="entry name" value="WD40 REPEAT PROTEIN"/>
    <property type="match status" value="1"/>
</dbReference>
<reference evidence="5" key="1">
    <citation type="submission" date="2020-05" db="EMBL/GenBank/DDBJ databases">
        <title>Mycena genomes resolve the evolution of fungal bioluminescence.</title>
        <authorList>
            <person name="Tsai I.J."/>
        </authorList>
    </citation>
    <scope>NUCLEOTIDE SEQUENCE</scope>
    <source>
        <strain evidence="5">CCC161011</strain>
    </source>
</reference>
<dbReference type="CDD" id="cd00200">
    <property type="entry name" value="WD40"/>
    <property type="match status" value="3"/>
</dbReference>
<dbReference type="InterPro" id="IPR015943">
    <property type="entry name" value="WD40/YVTN_repeat-like_dom_sf"/>
</dbReference>
<dbReference type="EMBL" id="JACAZI010000003">
    <property type="protein sequence ID" value="KAF7364761.1"/>
    <property type="molecule type" value="Genomic_DNA"/>
</dbReference>
<dbReference type="OrthoDB" id="538223at2759"/>
<feature type="repeat" description="WD" evidence="3">
    <location>
        <begin position="899"/>
        <end position="940"/>
    </location>
</feature>
<dbReference type="PROSITE" id="PS50082">
    <property type="entry name" value="WD_REPEATS_2"/>
    <property type="match status" value="14"/>
</dbReference>
<feature type="repeat" description="WD" evidence="3">
    <location>
        <begin position="813"/>
        <end position="854"/>
    </location>
</feature>
<dbReference type="PROSITE" id="PS50837">
    <property type="entry name" value="NACHT"/>
    <property type="match status" value="1"/>
</dbReference>
<dbReference type="InterPro" id="IPR027417">
    <property type="entry name" value="P-loop_NTPase"/>
</dbReference>
<feature type="repeat" description="WD" evidence="3">
    <location>
        <begin position="1157"/>
        <end position="1198"/>
    </location>
</feature>
<dbReference type="InterPro" id="IPR011047">
    <property type="entry name" value="Quinoprotein_ADH-like_sf"/>
</dbReference>
<feature type="repeat" description="WD" evidence="3">
    <location>
        <begin position="1286"/>
        <end position="1327"/>
    </location>
</feature>
<dbReference type="CDD" id="cd21037">
    <property type="entry name" value="MLKL_NTD"/>
    <property type="match status" value="1"/>
</dbReference>
<keyword evidence="6" id="KW-1185">Reference proteome</keyword>
<feature type="repeat" description="WD" evidence="3">
    <location>
        <begin position="1071"/>
        <end position="1112"/>
    </location>
</feature>
<evidence type="ECO:0000256" key="1">
    <source>
        <dbReference type="ARBA" id="ARBA00022574"/>
    </source>
</evidence>
<dbReference type="InterPro" id="IPR020472">
    <property type="entry name" value="WD40_PAC1"/>
</dbReference>
<feature type="domain" description="NACHT" evidence="4">
    <location>
        <begin position="227"/>
        <end position="371"/>
    </location>
</feature>
<name>A0A8H6YUX0_9AGAR</name>
<dbReference type="SUPFAM" id="SSF50998">
    <property type="entry name" value="Quinoprotein alcohol dehydrogenase-like"/>
    <property type="match status" value="1"/>
</dbReference>
<feature type="repeat" description="WD" evidence="3">
    <location>
        <begin position="1028"/>
        <end position="1069"/>
    </location>
</feature>
<dbReference type="Pfam" id="PF00400">
    <property type="entry name" value="WD40"/>
    <property type="match status" value="10"/>
</dbReference>
<feature type="repeat" description="WD" evidence="3">
    <location>
        <begin position="942"/>
        <end position="983"/>
    </location>
</feature>
<dbReference type="InterPro" id="IPR019775">
    <property type="entry name" value="WD40_repeat_CS"/>
</dbReference>
<evidence type="ECO:0000256" key="2">
    <source>
        <dbReference type="ARBA" id="ARBA00022737"/>
    </source>
</evidence>
<dbReference type="InterPro" id="IPR007111">
    <property type="entry name" value="NACHT_NTPase"/>
</dbReference>
<dbReference type="InterPro" id="IPR059179">
    <property type="entry name" value="MLKL-like_MCAfunc"/>
</dbReference>
<dbReference type="InterPro" id="IPR036322">
    <property type="entry name" value="WD40_repeat_dom_sf"/>
</dbReference>
<feature type="repeat" description="WD" evidence="3">
    <location>
        <begin position="856"/>
        <end position="897"/>
    </location>
</feature>
<keyword evidence="1 3" id="KW-0853">WD repeat</keyword>
<dbReference type="SMART" id="SM00320">
    <property type="entry name" value="WD40"/>
    <property type="match status" value="14"/>
</dbReference>
<dbReference type="GO" id="GO:1990234">
    <property type="term" value="C:transferase complex"/>
    <property type="evidence" value="ECO:0007669"/>
    <property type="project" value="UniProtKB-ARBA"/>
</dbReference>
<dbReference type="Pfam" id="PF23414">
    <property type="entry name" value="Beta-prop_EML_2"/>
    <property type="match status" value="1"/>
</dbReference>
<dbReference type="Gene3D" id="3.40.50.300">
    <property type="entry name" value="P-loop containing nucleotide triphosphate hydrolases"/>
    <property type="match status" value="1"/>
</dbReference>
<dbReference type="Pfam" id="PF24883">
    <property type="entry name" value="NPHP3_N"/>
    <property type="match status" value="1"/>
</dbReference>